<dbReference type="GO" id="GO:0006777">
    <property type="term" value="P:Mo-molybdopterin cofactor biosynthetic process"/>
    <property type="evidence" value="ECO:0007669"/>
    <property type="project" value="UniProtKB-KW"/>
</dbReference>
<dbReference type="PANTHER" id="PTHR30592:SF1">
    <property type="entry name" value="SULFUR CARRIER PROTEIN FDHD"/>
    <property type="match status" value="1"/>
</dbReference>
<evidence type="ECO:0000313" key="4">
    <source>
        <dbReference type="Proteomes" id="UP000036503"/>
    </source>
</evidence>
<name>A0A0J6WS59_9FIRM</name>
<comment type="caution">
    <text evidence="3">The sequence shown here is derived from an EMBL/GenBank/DDBJ whole genome shotgun (WGS) entry which is preliminary data.</text>
</comment>
<keyword evidence="2" id="KW-0501">Molybdenum cofactor biosynthesis</keyword>
<dbReference type="STRING" id="39029.BSR42_07660"/>
<dbReference type="SUPFAM" id="SSF53927">
    <property type="entry name" value="Cytidine deaminase-like"/>
    <property type="match status" value="1"/>
</dbReference>
<dbReference type="OrthoDB" id="9782042at2"/>
<sequence length="248" mass="26381">MKKAATEENFVFSPCSDMTYTEYTQGREKSEIRPIAEETATALFLNGKQVTTLISSPHDMMPLAVGYCLAEGLMPENSAIQSTRMEDGAVYVEAVSGPAIEKAAAASSAAAFTPIAASALCRCGGLLDSLSAAHHSSHGVHEGALVRDGKILAYTEDIGRHNVLDRLRGLVALQSINVSQAVLIFSGRVPQSVITKVHGIGVPVIASRALPTTLGISLAETYGITLVCGLRPDSFRLFTHHERICLTE</sequence>
<dbReference type="InParanoid" id="A0A0J6WS59"/>
<dbReference type="FunCoup" id="A0A0J6WS59">
    <property type="interactions" value="90"/>
</dbReference>
<keyword evidence="1" id="KW-0963">Cytoplasm</keyword>
<gene>
    <name evidence="3" type="ORF">AB840_08600</name>
</gene>
<reference evidence="3 4" key="1">
    <citation type="submission" date="2015-06" db="EMBL/GenBank/DDBJ databases">
        <title>Draft genome sequence of beer spoilage bacterium Megasphaera cerevisiae type strain 20462.</title>
        <authorList>
            <person name="Kutumbaka K."/>
            <person name="Pasmowitz J."/>
            <person name="Mategko J."/>
            <person name="Reyes D."/>
            <person name="Friedrich A."/>
            <person name="Han S."/>
            <person name="Martens-Habbena W."/>
            <person name="Neal-McKinney J."/>
            <person name="Janagama H.K."/>
            <person name="Nadala C."/>
            <person name="Samadpour M."/>
        </authorList>
    </citation>
    <scope>NUCLEOTIDE SEQUENCE [LARGE SCALE GENOMIC DNA]</scope>
    <source>
        <strain evidence="3 4">DSM 20462</strain>
    </source>
</reference>
<dbReference type="InterPro" id="IPR016193">
    <property type="entry name" value="Cytidine_deaminase-like"/>
</dbReference>
<dbReference type="PIRSF" id="PIRSF015626">
    <property type="entry name" value="FdhD"/>
    <property type="match status" value="1"/>
</dbReference>
<dbReference type="Pfam" id="PF02634">
    <property type="entry name" value="FdhD-NarQ"/>
    <property type="match status" value="2"/>
</dbReference>
<evidence type="ECO:0000256" key="1">
    <source>
        <dbReference type="ARBA" id="ARBA00022490"/>
    </source>
</evidence>
<dbReference type="Gene3D" id="3.10.20.10">
    <property type="match status" value="1"/>
</dbReference>
<dbReference type="RefSeq" id="WP_048514430.1">
    <property type="nucleotide sequence ID" value="NZ_FUXD01000027.1"/>
</dbReference>
<dbReference type="Proteomes" id="UP000036503">
    <property type="component" value="Unassembled WGS sequence"/>
</dbReference>
<evidence type="ECO:0000256" key="2">
    <source>
        <dbReference type="ARBA" id="ARBA00023150"/>
    </source>
</evidence>
<dbReference type="PATRIC" id="fig|1122219.3.peg.1421"/>
<keyword evidence="4" id="KW-1185">Reference proteome</keyword>
<organism evidence="3 4">
    <name type="scientific">Megasphaera cerevisiae DSM 20462</name>
    <dbReference type="NCBI Taxonomy" id="1122219"/>
    <lineage>
        <taxon>Bacteria</taxon>
        <taxon>Bacillati</taxon>
        <taxon>Bacillota</taxon>
        <taxon>Negativicutes</taxon>
        <taxon>Veillonellales</taxon>
        <taxon>Veillonellaceae</taxon>
        <taxon>Megasphaera</taxon>
    </lineage>
</organism>
<dbReference type="InterPro" id="IPR003786">
    <property type="entry name" value="FdhD"/>
</dbReference>
<dbReference type="AlphaFoldDB" id="A0A0J6WS59"/>
<dbReference type="Gene3D" id="3.40.140.10">
    <property type="entry name" value="Cytidine Deaminase, domain 2"/>
    <property type="match status" value="1"/>
</dbReference>
<evidence type="ECO:0000313" key="3">
    <source>
        <dbReference type="EMBL" id="KMO86340.1"/>
    </source>
</evidence>
<dbReference type="GO" id="GO:0016783">
    <property type="term" value="F:sulfurtransferase activity"/>
    <property type="evidence" value="ECO:0007669"/>
    <property type="project" value="InterPro"/>
</dbReference>
<dbReference type="EMBL" id="LEKT01000025">
    <property type="protein sequence ID" value="KMO86340.1"/>
    <property type="molecule type" value="Genomic_DNA"/>
</dbReference>
<protein>
    <submittedName>
        <fullName evidence="3">Fatty-acid co-A racemase</fullName>
    </submittedName>
</protein>
<accession>A0A0J6WS59</accession>
<dbReference type="PANTHER" id="PTHR30592">
    <property type="entry name" value="FORMATE DEHYDROGENASE"/>
    <property type="match status" value="1"/>
</dbReference>
<proteinExistence type="predicted"/>